<dbReference type="RefSeq" id="WP_200315320.1">
    <property type="nucleotide sequence ID" value="NZ_JAENJH010000001.1"/>
</dbReference>
<dbReference type="SUPFAM" id="SSF50475">
    <property type="entry name" value="FMN-binding split barrel"/>
    <property type="match status" value="1"/>
</dbReference>
<gene>
    <name evidence="3" type="ORF">JHE00_05440</name>
</gene>
<comment type="catalytic activity">
    <reaction evidence="2">
        <text>oxidized coenzyme F420-(gamma-L-Glu)(n) + a quinol + H(+) = reduced coenzyme F420-(gamma-L-Glu)(n) + a quinone</text>
        <dbReference type="Rhea" id="RHEA:39663"/>
        <dbReference type="Rhea" id="RHEA-COMP:12939"/>
        <dbReference type="Rhea" id="RHEA-COMP:14378"/>
        <dbReference type="ChEBI" id="CHEBI:15378"/>
        <dbReference type="ChEBI" id="CHEBI:24646"/>
        <dbReference type="ChEBI" id="CHEBI:132124"/>
        <dbReference type="ChEBI" id="CHEBI:133980"/>
        <dbReference type="ChEBI" id="CHEBI:139511"/>
    </reaction>
</comment>
<keyword evidence="4" id="KW-1185">Reference proteome</keyword>
<comment type="caution">
    <text evidence="3">The sequence shown here is derived from an EMBL/GenBank/DDBJ whole genome shotgun (WGS) entry which is preliminary data.</text>
</comment>
<proteinExistence type="inferred from homology"/>
<dbReference type="EMBL" id="JAENJH010000001">
    <property type="protein sequence ID" value="MBK1783765.1"/>
    <property type="molecule type" value="Genomic_DNA"/>
</dbReference>
<comment type="similarity">
    <text evidence="1">Belongs to the F420H(2)-dependent quinone reductase family.</text>
</comment>
<organism evidence="3 4">
    <name type="scientific">Prauserella cavernicola</name>
    <dbReference type="NCBI Taxonomy" id="2800127"/>
    <lineage>
        <taxon>Bacteria</taxon>
        <taxon>Bacillati</taxon>
        <taxon>Actinomycetota</taxon>
        <taxon>Actinomycetes</taxon>
        <taxon>Pseudonocardiales</taxon>
        <taxon>Pseudonocardiaceae</taxon>
        <taxon>Prauserella</taxon>
    </lineage>
</organism>
<protein>
    <submittedName>
        <fullName evidence="3">Nitroreductase family deazaflavin-dependent oxidoreductase</fullName>
    </submittedName>
</protein>
<dbReference type="Gene3D" id="2.30.110.10">
    <property type="entry name" value="Electron Transport, Fmn-binding Protein, Chain A"/>
    <property type="match status" value="1"/>
</dbReference>
<dbReference type="InterPro" id="IPR004378">
    <property type="entry name" value="F420H2_quin_Rdtase"/>
</dbReference>
<dbReference type="GO" id="GO:0070967">
    <property type="term" value="F:coenzyme F420 binding"/>
    <property type="evidence" value="ECO:0007669"/>
    <property type="project" value="TreeGrafter"/>
</dbReference>
<evidence type="ECO:0000313" key="4">
    <source>
        <dbReference type="Proteomes" id="UP000635245"/>
    </source>
</evidence>
<name>A0A934QP23_9PSEU</name>
<dbReference type="InterPro" id="IPR012349">
    <property type="entry name" value="Split_barrel_FMN-bd"/>
</dbReference>
<dbReference type="AlphaFoldDB" id="A0A934QP23"/>
<evidence type="ECO:0000256" key="1">
    <source>
        <dbReference type="ARBA" id="ARBA00008710"/>
    </source>
</evidence>
<dbReference type="GO" id="GO:0016491">
    <property type="term" value="F:oxidoreductase activity"/>
    <property type="evidence" value="ECO:0007669"/>
    <property type="project" value="InterPro"/>
</dbReference>
<evidence type="ECO:0000313" key="3">
    <source>
        <dbReference type="EMBL" id="MBK1783765.1"/>
    </source>
</evidence>
<dbReference type="Pfam" id="PF04075">
    <property type="entry name" value="F420H2_quin_red"/>
    <property type="match status" value="1"/>
</dbReference>
<dbReference type="NCBIfam" id="TIGR00026">
    <property type="entry name" value="hi_GC_TIGR00026"/>
    <property type="match status" value="1"/>
</dbReference>
<reference evidence="3" key="1">
    <citation type="submission" date="2020-12" db="EMBL/GenBank/DDBJ databases">
        <title>Prauserella sp. ASG 168, a novel actinomycete isolated from cave rock.</title>
        <authorList>
            <person name="Suriyachadkun C."/>
        </authorList>
    </citation>
    <scope>NUCLEOTIDE SEQUENCE</scope>
    <source>
        <strain evidence="3">ASG 168</strain>
    </source>
</reference>
<dbReference type="GO" id="GO:0005886">
    <property type="term" value="C:plasma membrane"/>
    <property type="evidence" value="ECO:0007669"/>
    <property type="project" value="TreeGrafter"/>
</dbReference>
<sequence length="156" mass="17937">MSREGTWSGRLPPRWFVRLAWKVHRALYRLTPGRTGLWPPKGTRWGTMRLTTVGRRTGRERSVILAYFHDGPNLVTLAMNGWAEPEPAWWLNLQAKPDASVVLVDGTRRVRGRAARDQEHERLWARWRELDKDLDAYATRRPGGTAVVILEPATSD</sequence>
<dbReference type="Proteomes" id="UP000635245">
    <property type="component" value="Unassembled WGS sequence"/>
</dbReference>
<dbReference type="PANTHER" id="PTHR39428:SF3">
    <property type="entry name" value="DEAZAFLAVIN-DEPENDENT NITROREDUCTASE"/>
    <property type="match status" value="1"/>
</dbReference>
<accession>A0A934QP23</accession>
<dbReference type="PANTHER" id="PTHR39428">
    <property type="entry name" value="F420H(2)-DEPENDENT QUINONE REDUCTASE RV1261C"/>
    <property type="match status" value="1"/>
</dbReference>
<evidence type="ECO:0000256" key="2">
    <source>
        <dbReference type="ARBA" id="ARBA00049106"/>
    </source>
</evidence>